<keyword evidence="4" id="KW-0378">Hydrolase</keyword>
<dbReference type="Gene3D" id="3.40.140.10">
    <property type="entry name" value="Cytidine Deaminase, domain 2"/>
    <property type="match status" value="1"/>
</dbReference>
<dbReference type="GO" id="GO:0008237">
    <property type="term" value="F:metallopeptidase activity"/>
    <property type="evidence" value="ECO:0007669"/>
    <property type="project" value="UniProtKB-KW"/>
</dbReference>
<dbReference type="InterPro" id="IPR046778">
    <property type="entry name" value="UPF0758_N"/>
</dbReference>
<sequence>MMIKEMRSEDKPRERFAKAPDTASMVDLVAILLRTGRHGCSVMDMAQEVVEQIRLSTDVNGFDNLDWRDLISVKGVGQDKAITVCAAVELGRRLAQFHNKKQLENFSFPEAVASYFMEKLRHEDQEHFIVCFLNTKNRLLGYKEICVGSLDAAPVDIKEAMRWALRFKAHGMILVHNHPSGYPEPSDADINLTRQFRRATSFFDIRLLDHVIIGDGEFASLNKNGLV</sequence>
<keyword evidence="3" id="KW-0479">Metal-binding</keyword>
<keyword evidence="6" id="KW-0482">Metalloprotease</keyword>
<feature type="domain" description="MPN" evidence="8">
    <location>
        <begin position="105"/>
        <end position="227"/>
    </location>
</feature>
<dbReference type="InterPro" id="IPR020891">
    <property type="entry name" value="UPF0758_CS"/>
</dbReference>
<organism evidence="9 10">
    <name type="scientific">Dialister invisus</name>
    <dbReference type="NCBI Taxonomy" id="218538"/>
    <lineage>
        <taxon>Bacteria</taxon>
        <taxon>Bacillati</taxon>
        <taxon>Bacillota</taxon>
        <taxon>Negativicutes</taxon>
        <taxon>Veillonellales</taxon>
        <taxon>Veillonellaceae</taxon>
        <taxon>Dialister</taxon>
    </lineage>
</organism>
<evidence type="ECO:0000256" key="1">
    <source>
        <dbReference type="ARBA" id="ARBA00010243"/>
    </source>
</evidence>
<dbReference type="PANTHER" id="PTHR30471:SF3">
    <property type="entry name" value="UPF0758 PROTEIN YEES-RELATED"/>
    <property type="match status" value="1"/>
</dbReference>
<dbReference type="Pfam" id="PF20582">
    <property type="entry name" value="UPF0758_N"/>
    <property type="match status" value="1"/>
</dbReference>
<dbReference type="CDD" id="cd08071">
    <property type="entry name" value="MPN_DUF2466"/>
    <property type="match status" value="1"/>
</dbReference>
<evidence type="ECO:0000256" key="7">
    <source>
        <dbReference type="RuleBase" id="RU003797"/>
    </source>
</evidence>
<dbReference type="InterPro" id="IPR037518">
    <property type="entry name" value="MPN"/>
</dbReference>
<dbReference type="GeneID" id="78276817"/>
<evidence type="ECO:0000313" key="9">
    <source>
        <dbReference type="EMBL" id="MBF1128510.1"/>
    </source>
</evidence>
<dbReference type="RefSeq" id="WP_007069054.1">
    <property type="nucleotide sequence ID" value="NZ_CAUBXZ010000001.1"/>
</dbReference>
<evidence type="ECO:0000313" key="10">
    <source>
        <dbReference type="Proteomes" id="UP000757890"/>
    </source>
</evidence>
<evidence type="ECO:0000256" key="4">
    <source>
        <dbReference type="ARBA" id="ARBA00022801"/>
    </source>
</evidence>
<gene>
    <name evidence="9" type="primary">radC</name>
    <name evidence="9" type="ORF">HXL70_00430</name>
</gene>
<dbReference type="Proteomes" id="UP000757890">
    <property type="component" value="Unassembled WGS sequence"/>
</dbReference>
<proteinExistence type="inferred from homology"/>
<keyword evidence="2" id="KW-0645">Protease</keyword>
<keyword evidence="5" id="KW-0862">Zinc</keyword>
<evidence type="ECO:0000256" key="6">
    <source>
        <dbReference type="ARBA" id="ARBA00023049"/>
    </source>
</evidence>
<dbReference type="InterPro" id="IPR025657">
    <property type="entry name" value="RadC_JAB"/>
</dbReference>
<protein>
    <submittedName>
        <fullName evidence="9">DNA repair protein RadC</fullName>
    </submittedName>
</protein>
<accession>A0A930B6U2</accession>
<dbReference type="AlphaFoldDB" id="A0A930B6U2"/>
<dbReference type="InterPro" id="IPR001405">
    <property type="entry name" value="UPF0758"/>
</dbReference>
<evidence type="ECO:0000259" key="8">
    <source>
        <dbReference type="PROSITE" id="PS50249"/>
    </source>
</evidence>
<dbReference type="GO" id="GO:0006508">
    <property type="term" value="P:proteolysis"/>
    <property type="evidence" value="ECO:0007669"/>
    <property type="project" value="UniProtKB-KW"/>
</dbReference>
<reference evidence="9" key="1">
    <citation type="submission" date="2020-04" db="EMBL/GenBank/DDBJ databases">
        <title>Deep metagenomics examines the oral microbiome during advanced dental caries in children, revealing novel taxa and co-occurrences with host molecules.</title>
        <authorList>
            <person name="Baker J.L."/>
            <person name="Morton J.T."/>
            <person name="Dinis M."/>
            <person name="Alvarez R."/>
            <person name="Tran N.C."/>
            <person name="Knight R."/>
            <person name="Edlund A."/>
        </authorList>
    </citation>
    <scope>NUCLEOTIDE SEQUENCE</scope>
    <source>
        <strain evidence="9">JCVI_32_bin.14</strain>
    </source>
</reference>
<dbReference type="Pfam" id="PF04002">
    <property type="entry name" value="RadC"/>
    <property type="match status" value="1"/>
</dbReference>
<evidence type="ECO:0000256" key="3">
    <source>
        <dbReference type="ARBA" id="ARBA00022723"/>
    </source>
</evidence>
<dbReference type="PROSITE" id="PS01302">
    <property type="entry name" value="UPF0758"/>
    <property type="match status" value="1"/>
</dbReference>
<dbReference type="EMBL" id="JABZMK010000001">
    <property type="protein sequence ID" value="MBF1128510.1"/>
    <property type="molecule type" value="Genomic_DNA"/>
</dbReference>
<dbReference type="SUPFAM" id="SSF102712">
    <property type="entry name" value="JAB1/MPN domain"/>
    <property type="match status" value="1"/>
</dbReference>
<comment type="caution">
    <text evidence="9">The sequence shown here is derived from an EMBL/GenBank/DDBJ whole genome shotgun (WGS) entry which is preliminary data.</text>
</comment>
<dbReference type="PANTHER" id="PTHR30471">
    <property type="entry name" value="DNA REPAIR PROTEIN RADC"/>
    <property type="match status" value="1"/>
</dbReference>
<dbReference type="PROSITE" id="PS50249">
    <property type="entry name" value="MPN"/>
    <property type="match status" value="1"/>
</dbReference>
<evidence type="ECO:0000256" key="5">
    <source>
        <dbReference type="ARBA" id="ARBA00022833"/>
    </source>
</evidence>
<evidence type="ECO:0000256" key="2">
    <source>
        <dbReference type="ARBA" id="ARBA00022670"/>
    </source>
</evidence>
<dbReference type="GO" id="GO:0046872">
    <property type="term" value="F:metal ion binding"/>
    <property type="evidence" value="ECO:0007669"/>
    <property type="project" value="UniProtKB-KW"/>
</dbReference>
<dbReference type="NCBIfam" id="NF000642">
    <property type="entry name" value="PRK00024.1"/>
    <property type="match status" value="1"/>
</dbReference>
<comment type="similarity">
    <text evidence="1 7">Belongs to the UPF0758 family.</text>
</comment>
<name>A0A930B6U2_9FIRM</name>
<dbReference type="NCBIfam" id="TIGR00608">
    <property type="entry name" value="radc"/>
    <property type="match status" value="1"/>
</dbReference>